<evidence type="ECO:0000313" key="2">
    <source>
        <dbReference type="Proteomes" id="UP000198717"/>
    </source>
</evidence>
<reference evidence="1 2" key="1">
    <citation type="submission" date="2016-10" db="EMBL/GenBank/DDBJ databases">
        <authorList>
            <person name="Varghese N."/>
            <person name="Submissions S."/>
        </authorList>
    </citation>
    <scope>NUCLEOTIDE SEQUENCE [LARGE SCALE GENOMIC DNA]</scope>
    <source>
        <strain evidence="1 2">DSM 2260</strain>
    </source>
</reference>
<organism evidence="1 2">
    <name type="scientific">Myxococcus virescens</name>
    <dbReference type="NCBI Taxonomy" id="83456"/>
    <lineage>
        <taxon>Bacteria</taxon>
        <taxon>Pseudomonadati</taxon>
        <taxon>Myxococcota</taxon>
        <taxon>Myxococcia</taxon>
        <taxon>Myxococcales</taxon>
        <taxon>Cystobacterineae</taxon>
        <taxon>Myxococcaceae</taxon>
        <taxon>Myxococcus</taxon>
    </lineage>
</organism>
<proteinExistence type="predicted"/>
<feature type="non-terminal residue" evidence="1">
    <location>
        <position position="1"/>
    </location>
</feature>
<sequence>KSLVSLRMKRPGARWKEASGQHILDLRALVLSERWDAAMHLTLAPQRAEVRRAA</sequence>
<protein>
    <submittedName>
        <fullName evidence="1">Uncharacterized protein</fullName>
    </submittedName>
</protein>
<accession>A0ABY0N3A2</accession>
<gene>
    <name evidence="1" type="ORF">SAMN04488504_1121</name>
</gene>
<evidence type="ECO:0000313" key="1">
    <source>
        <dbReference type="EMBL" id="SDE79043.1"/>
    </source>
</evidence>
<dbReference type="EMBL" id="FNAJ01000012">
    <property type="protein sequence ID" value="SDE79043.1"/>
    <property type="molecule type" value="Genomic_DNA"/>
</dbReference>
<name>A0ABY0N3A2_9BACT</name>
<keyword evidence="2" id="KW-1185">Reference proteome</keyword>
<dbReference type="Proteomes" id="UP000198717">
    <property type="component" value="Unassembled WGS sequence"/>
</dbReference>
<comment type="caution">
    <text evidence="1">The sequence shown here is derived from an EMBL/GenBank/DDBJ whole genome shotgun (WGS) entry which is preliminary data.</text>
</comment>